<dbReference type="KEGG" id="ncon:LC1Nh_0911"/>
<accession>A0A5Q0UGL8</accession>
<dbReference type="Proteomes" id="UP000377803">
    <property type="component" value="Chromosome"/>
</dbReference>
<keyword evidence="2" id="KW-1185">Reference proteome</keyword>
<proteinExistence type="predicted"/>
<organism evidence="1 2">
    <name type="scientific">Candidatus Nanohalobium constans</name>
    <dbReference type="NCBI Taxonomy" id="2565781"/>
    <lineage>
        <taxon>Archaea</taxon>
        <taxon>Candidatus Nanohalarchaeota</taxon>
        <taxon>Candidatus Nanohalobia</taxon>
        <taxon>Candidatus Nanohalobiales</taxon>
        <taxon>Candidatus Nanohalobiaceae</taxon>
        <taxon>Candidatus Nanohalobium</taxon>
    </lineage>
</organism>
<evidence type="ECO:0000313" key="2">
    <source>
        <dbReference type="Proteomes" id="UP000377803"/>
    </source>
</evidence>
<gene>
    <name evidence="1" type="ORF">LC1Nh_0911</name>
</gene>
<name>A0A5Q0UGL8_9ARCH</name>
<dbReference type="GeneID" id="42365301"/>
<sequence>MDDGFPIVVVLGLAVFGMIWVGTEAGDGFNLGGSDAESMILLSENPGTIGQSNEDFRTTKFGSFTVGEARGNVQAYTAEDFRLSNGLFSGDKITVNYDATQPGQGQVSFEVLGREAKGEIFVKVNGNQVFSAATVSGATPEINISKRHFKNGENKVVIGTTQPNPLKKAVYSIEDIEVTVEDRKFHDYTGYFQMYQHELDSFRPSNLTFQVPLDQSVPQKPLEIQINNQEIFNQKLGRSTQQVTVTPQNADLSTGYNTIKFSTDGESYYRIQNAELQTRYSVNVKPAQTNFEFNLDEETLNYAQRDNTKEELRFQYQKTTTAEPIQLQINNQYQQIKPENGFNTVEINSDALQRENTLTLNSNQTFTVDDMQIISEKEE</sequence>
<evidence type="ECO:0000313" key="1">
    <source>
        <dbReference type="EMBL" id="QGA80793.1"/>
    </source>
</evidence>
<reference evidence="2" key="1">
    <citation type="submission" date="2019-05" db="EMBL/GenBank/DDBJ databases">
        <title>Candidatus Nanohalobium constans, a novel model system to study the DPANN nano-sized archaea: genomic and physiological characterization of a nanoarchaeon co-cultured with its chitinotrophic host.</title>
        <authorList>
            <person name="La Cono V."/>
            <person name="Arcadi E."/>
            <person name="Crisafi F."/>
            <person name="Denaro R."/>
            <person name="La Spada G."/>
            <person name="Messina E."/>
            <person name="Smedile F."/>
            <person name="Toshchakov S.V."/>
            <person name="Shevchenko M.A."/>
            <person name="Golyshin P.N."/>
            <person name="Golyshina O.V."/>
            <person name="Ferrer M."/>
            <person name="Rohde M."/>
            <person name="Mushegian A."/>
            <person name="Sorokin D.Y."/>
            <person name="Giuliano L."/>
            <person name="Yakimov M.M."/>
        </authorList>
    </citation>
    <scope>NUCLEOTIDE SEQUENCE [LARGE SCALE GENOMIC DNA]</scope>
    <source>
        <strain evidence="2">LC1Nh</strain>
    </source>
</reference>
<protein>
    <submittedName>
        <fullName evidence="1">Uncharacterized protein</fullName>
    </submittedName>
</protein>
<dbReference type="AlphaFoldDB" id="A0A5Q0UGL8"/>
<dbReference type="RefSeq" id="WP_153550534.1">
    <property type="nucleotide sequence ID" value="NZ_CP040089.1"/>
</dbReference>
<dbReference type="EMBL" id="CP040089">
    <property type="protein sequence ID" value="QGA80793.1"/>
    <property type="molecule type" value="Genomic_DNA"/>
</dbReference>